<accession>A0A2U1QMV2</accession>
<proteinExistence type="predicted"/>
<dbReference type="PANTHER" id="PTHR36617">
    <property type="entry name" value="PROTEIN, PUTATIVE-RELATED"/>
    <property type="match status" value="1"/>
</dbReference>
<dbReference type="Proteomes" id="UP000245207">
    <property type="component" value="Unassembled WGS sequence"/>
</dbReference>
<dbReference type="EMBL" id="PKPP01000023">
    <property type="protein sequence ID" value="PWA99335.1"/>
    <property type="molecule type" value="Genomic_DNA"/>
</dbReference>
<keyword evidence="1" id="KW-0548">Nucleotidyltransferase</keyword>
<keyword evidence="2" id="KW-1185">Reference proteome</keyword>
<protein>
    <submittedName>
        <fullName evidence="1">RNA-directed DNA polymerase, eukaryota, Reverse transcriptase zinc-binding domain protein</fullName>
    </submittedName>
</protein>
<name>A0A2U1QMV2_ARTAN</name>
<evidence type="ECO:0000313" key="2">
    <source>
        <dbReference type="Proteomes" id="UP000245207"/>
    </source>
</evidence>
<keyword evidence="1" id="KW-0695">RNA-directed DNA polymerase</keyword>
<organism evidence="1 2">
    <name type="scientific">Artemisia annua</name>
    <name type="common">Sweet wormwood</name>
    <dbReference type="NCBI Taxonomy" id="35608"/>
    <lineage>
        <taxon>Eukaryota</taxon>
        <taxon>Viridiplantae</taxon>
        <taxon>Streptophyta</taxon>
        <taxon>Embryophyta</taxon>
        <taxon>Tracheophyta</taxon>
        <taxon>Spermatophyta</taxon>
        <taxon>Magnoliopsida</taxon>
        <taxon>eudicotyledons</taxon>
        <taxon>Gunneridae</taxon>
        <taxon>Pentapetalae</taxon>
        <taxon>asterids</taxon>
        <taxon>campanulids</taxon>
        <taxon>Asterales</taxon>
        <taxon>Asteraceae</taxon>
        <taxon>Asteroideae</taxon>
        <taxon>Anthemideae</taxon>
        <taxon>Artemisiinae</taxon>
        <taxon>Artemisia</taxon>
    </lineage>
</organism>
<keyword evidence="1" id="KW-0808">Transferase</keyword>
<comment type="caution">
    <text evidence="1">The sequence shown here is derived from an EMBL/GenBank/DDBJ whole genome shotgun (WGS) entry which is preliminary data.</text>
</comment>
<dbReference type="OrthoDB" id="1210636at2759"/>
<gene>
    <name evidence="1" type="ORF">CTI12_AA000900</name>
</gene>
<evidence type="ECO:0000313" key="1">
    <source>
        <dbReference type="EMBL" id="PWA99335.1"/>
    </source>
</evidence>
<dbReference type="AlphaFoldDB" id="A0A2U1QMV2"/>
<sequence>MKDRKRVDEMEHGVRNGRDSQRVHNGYQGFAIGLWYRIVKLKDELMKNDIHLPSIFKRKIGNGRDTYFWLDNWLGGSSLKETFPRLFRLEANPSCLVSERAPLFHPPMFVPVLTGTFTAPQ</sequence>
<reference evidence="1 2" key="1">
    <citation type="journal article" date="2018" name="Mol. Plant">
        <title>The genome of Artemisia annua provides insight into the evolution of Asteraceae family and artemisinin biosynthesis.</title>
        <authorList>
            <person name="Shen Q."/>
            <person name="Zhang L."/>
            <person name="Liao Z."/>
            <person name="Wang S."/>
            <person name="Yan T."/>
            <person name="Shi P."/>
            <person name="Liu M."/>
            <person name="Fu X."/>
            <person name="Pan Q."/>
            <person name="Wang Y."/>
            <person name="Lv Z."/>
            <person name="Lu X."/>
            <person name="Zhang F."/>
            <person name="Jiang W."/>
            <person name="Ma Y."/>
            <person name="Chen M."/>
            <person name="Hao X."/>
            <person name="Li L."/>
            <person name="Tang Y."/>
            <person name="Lv G."/>
            <person name="Zhou Y."/>
            <person name="Sun X."/>
            <person name="Brodelius P.E."/>
            <person name="Rose J.K.C."/>
            <person name="Tang K."/>
        </authorList>
    </citation>
    <scope>NUCLEOTIDE SEQUENCE [LARGE SCALE GENOMIC DNA]</scope>
    <source>
        <strain evidence="2">cv. Huhao1</strain>
        <tissue evidence="1">Leaf</tissue>
    </source>
</reference>
<dbReference type="PANTHER" id="PTHR36617:SF5">
    <property type="entry name" value="OS05G0421675 PROTEIN"/>
    <property type="match status" value="1"/>
</dbReference>
<dbReference type="GO" id="GO:0003964">
    <property type="term" value="F:RNA-directed DNA polymerase activity"/>
    <property type="evidence" value="ECO:0007669"/>
    <property type="project" value="UniProtKB-KW"/>
</dbReference>